<name>A0A0R0D7U3_9GAMM</name>
<comment type="caution">
    <text evidence="1">The sequence shown here is derived from an EMBL/GenBank/DDBJ whole genome shotgun (WGS) entry which is preliminary data.</text>
</comment>
<sequence length="160" mass="17872">MSVKRQKWAVGSVFTIPLEDGDKCVGQVVGRERSVLNAVSIAIFDIKGRWSQELSVPSLEEGLIFSVIMSTKDLLDSGRWHVLADRPLADAEKPFESLRGSGFIGAKVRGSALVEDFVNAFYGLAYWDDWYLPDYLDAYLLSLDKKPVDRLKYCGRHGAV</sequence>
<dbReference type="RefSeq" id="WP_057508779.1">
    <property type="nucleotide sequence ID" value="NZ_LDJK01000050.1"/>
</dbReference>
<evidence type="ECO:0000313" key="1">
    <source>
        <dbReference type="EMBL" id="KRG73288.1"/>
    </source>
</evidence>
<dbReference type="InterPro" id="IPR029278">
    <property type="entry name" value="Imm26"/>
</dbReference>
<dbReference type="AlphaFoldDB" id="A0A0R0D7U3"/>
<gene>
    <name evidence="1" type="ORF">ABB28_11640</name>
</gene>
<dbReference type="PATRIC" id="fig|517011.3.peg.2230"/>
<protein>
    <submittedName>
        <fullName evidence="1">Uncharacterized protein</fullName>
    </submittedName>
</protein>
<keyword evidence="2" id="KW-1185">Reference proteome</keyword>
<dbReference type="Proteomes" id="UP000051386">
    <property type="component" value="Unassembled WGS sequence"/>
</dbReference>
<accession>A0A0R0D7U3</accession>
<reference evidence="1 2" key="1">
    <citation type="submission" date="2015-05" db="EMBL/GenBank/DDBJ databases">
        <title>Genome sequencing and analysis of members of genus Stenotrophomonas.</title>
        <authorList>
            <person name="Patil P.P."/>
            <person name="Midha S."/>
            <person name="Patil P.B."/>
        </authorList>
    </citation>
    <scope>NUCLEOTIDE SEQUENCE [LARGE SCALE GENOMIC DNA]</scope>
    <source>
        <strain evidence="1 2">DSM 21508</strain>
    </source>
</reference>
<organism evidence="1 2">
    <name type="scientific">Stenotrophomonas chelatiphaga</name>
    <dbReference type="NCBI Taxonomy" id="517011"/>
    <lineage>
        <taxon>Bacteria</taxon>
        <taxon>Pseudomonadati</taxon>
        <taxon>Pseudomonadota</taxon>
        <taxon>Gammaproteobacteria</taxon>
        <taxon>Lysobacterales</taxon>
        <taxon>Lysobacteraceae</taxon>
        <taxon>Stenotrophomonas</taxon>
    </lineage>
</organism>
<evidence type="ECO:0000313" key="2">
    <source>
        <dbReference type="Proteomes" id="UP000051386"/>
    </source>
</evidence>
<dbReference type="EMBL" id="LDJK01000050">
    <property type="protein sequence ID" value="KRG73288.1"/>
    <property type="molecule type" value="Genomic_DNA"/>
</dbReference>
<dbReference type="Pfam" id="PF15428">
    <property type="entry name" value="Imm26"/>
    <property type="match status" value="1"/>
</dbReference>
<proteinExistence type="predicted"/>